<dbReference type="EMBL" id="BLXT01007982">
    <property type="protein sequence ID" value="GFO44860.1"/>
    <property type="molecule type" value="Genomic_DNA"/>
</dbReference>
<evidence type="ECO:0000259" key="7">
    <source>
        <dbReference type="PROSITE" id="PS50252"/>
    </source>
</evidence>
<accession>A0AAV4DL34</accession>
<proteinExistence type="predicted"/>
<comment type="subcellular location">
    <subcellularLocation>
        <location evidence="5">Nucleus</location>
    </subcellularLocation>
</comment>
<feature type="compositionally biased region" description="Basic residues" evidence="6">
    <location>
        <begin position="217"/>
        <end position="229"/>
    </location>
</feature>
<evidence type="ECO:0000256" key="5">
    <source>
        <dbReference type="PROSITE-ProRule" id="PRU00201"/>
    </source>
</evidence>
<organism evidence="8 9">
    <name type="scientific">Plakobranchus ocellatus</name>
    <dbReference type="NCBI Taxonomy" id="259542"/>
    <lineage>
        <taxon>Eukaryota</taxon>
        <taxon>Metazoa</taxon>
        <taxon>Spiralia</taxon>
        <taxon>Lophotrochozoa</taxon>
        <taxon>Mollusca</taxon>
        <taxon>Gastropoda</taxon>
        <taxon>Heterobranchia</taxon>
        <taxon>Euthyneura</taxon>
        <taxon>Panpulmonata</taxon>
        <taxon>Sacoglossa</taxon>
        <taxon>Placobranchoidea</taxon>
        <taxon>Plakobranchidae</taxon>
        <taxon>Plakobranchus</taxon>
    </lineage>
</organism>
<dbReference type="InterPro" id="IPR008967">
    <property type="entry name" value="p53-like_TF_DNA-bd_sf"/>
</dbReference>
<dbReference type="InterPro" id="IPR036960">
    <property type="entry name" value="T-box_sf"/>
</dbReference>
<dbReference type="GO" id="GO:0005634">
    <property type="term" value="C:nucleus"/>
    <property type="evidence" value="ECO:0007669"/>
    <property type="project" value="UniProtKB-SubCell"/>
</dbReference>
<feature type="compositionally biased region" description="Low complexity" evidence="6">
    <location>
        <begin position="132"/>
        <end position="141"/>
    </location>
</feature>
<dbReference type="GO" id="GO:0003677">
    <property type="term" value="F:DNA binding"/>
    <property type="evidence" value="ECO:0007669"/>
    <property type="project" value="UniProtKB-UniRule"/>
</dbReference>
<feature type="domain" description="T-box" evidence="7">
    <location>
        <begin position="354"/>
        <end position="377"/>
    </location>
</feature>
<comment type="caution">
    <text evidence="8">The sequence shown here is derived from an EMBL/GenBank/DDBJ whole genome shotgun (WGS) entry which is preliminary data.</text>
</comment>
<comment type="caution">
    <text evidence="5">Lacks conserved residue(s) required for the propagation of feature annotation.</text>
</comment>
<feature type="region of interest" description="Disordered" evidence="6">
    <location>
        <begin position="123"/>
        <end position="147"/>
    </location>
</feature>
<feature type="compositionally biased region" description="Low complexity" evidence="6">
    <location>
        <begin position="258"/>
        <end position="273"/>
    </location>
</feature>
<feature type="compositionally biased region" description="Polar residues" evidence="6">
    <location>
        <begin position="242"/>
        <end position="257"/>
    </location>
</feature>
<feature type="region of interest" description="Disordered" evidence="6">
    <location>
        <begin position="1"/>
        <end position="82"/>
    </location>
</feature>
<name>A0AAV4DL34_9GAST</name>
<keyword evidence="3" id="KW-0804">Transcription</keyword>
<dbReference type="InterPro" id="IPR046360">
    <property type="entry name" value="T-box_DNA-bd"/>
</dbReference>
<keyword evidence="1" id="KW-0805">Transcription regulation</keyword>
<evidence type="ECO:0000256" key="1">
    <source>
        <dbReference type="ARBA" id="ARBA00023015"/>
    </source>
</evidence>
<sequence>MNNNLFTETGISGREQSNEGRSQDGNSDSSLSSPRHLLGISGCPKGHLEEDQQSFHAQQFMQQQQQHQDSCGTPTGSVYHELQPYTPTSQQMFQLPASSSSSGFPQQFSDSCCYSNSGQTLPASYYNHPHQKQQQQQQQQHEQQRRLFNSGQAAYFASEAETSPGYYTHHQQQQLEGEQQRMLPYFPALASSMNPWPDQHQQQLSDPGYPQTPMSQHHQHLHHLQHHPHHVDMEAPVMGDHNSPSSFSIGDPTSQSVGHSKIARSSSGSGGAISSNMLPPVAYPLQHYQGGIMVTRSGRPASGSGAVDPEILPYHRGHHGYTGFSHQGRHHSYSRSHVTSQWTATGKGKVAVTLYNGDMWAKFHEHTNEMIITKHGR</sequence>
<gene>
    <name evidence="8" type="ORF">PoB_007136500</name>
</gene>
<evidence type="ECO:0000256" key="3">
    <source>
        <dbReference type="ARBA" id="ARBA00023163"/>
    </source>
</evidence>
<dbReference type="SUPFAM" id="SSF49417">
    <property type="entry name" value="p53-like transcription factors"/>
    <property type="match status" value="1"/>
</dbReference>
<dbReference type="Gene3D" id="2.60.40.820">
    <property type="entry name" value="Transcription factor, T-box"/>
    <property type="match status" value="1"/>
</dbReference>
<reference evidence="8 9" key="1">
    <citation type="journal article" date="2021" name="Elife">
        <title>Chloroplast acquisition without the gene transfer in kleptoplastic sea slugs, Plakobranchus ocellatus.</title>
        <authorList>
            <person name="Maeda T."/>
            <person name="Takahashi S."/>
            <person name="Yoshida T."/>
            <person name="Shimamura S."/>
            <person name="Takaki Y."/>
            <person name="Nagai Y."/>
            <person name="Toyoda A."/>
            <person name="Suzuki Y."/>
            <person name="Arimoto A."/>
            <person name="Ishii H."/>
            <person name="Satoh N."/>
            <person name="Nishiyama T."/>
            <person name="Hasebe M."/>
            <person name="Maruyama T."/>
            <person name="Minagawa J."/>
            <person name="Obokata J."/>
            <person name="Shigenobu S."/>
        </authorList>
    </citation>
    <scope>NUCLEOTIDE SEQUENCE [LARGE SCALE GENOMIC DNA]</scope>
</reference>
<keyword evidence="4 5" id="KW-0539">Nucleus</keyword>
<evidence type="ECO:0000256" key="2">
    <source>
        <dbReference type="ARBA" id="ARBA00023125"/>
    </source>
</evidence>
<evidence type="ECO:0000313" key="9">
    <source>
        <dbReference type="Proteomes" id="UP000735302"/>
    </source>
</evidence>
<dbReference type="GO" id="GO:0003700">
    <property type="term" value="F:DNA-binding transcription factor activity"/>
    <property type="evidence" value="ECO:0007669"/>
    <property type="project" value="InterPro"/>
</dbReference>
<keyword evidence="2 5" id="KW-0238">DNA-binding</keyword>
<dbReference type="PROSITE" id="PS50252">
    <property type="entry name" value="TBOX_3"/>
    <property type="match status" value="1"/>
</dbReference>
<dbReference type="Proteomes" id="UP000735302">
    <property type="component" value="Unassembled WGS sequence"/>
</dbReference>
<feature type="compositionally biased region" description="Polar residues" evidence="6">
    <location>
        <begin position="1"/>
        <end position="10"/>
    </location>
</feature>
<evidence type="ECO:0000256" key="4">
    <source>
        <dbReference type="ARBA" id="ARBA00023242"/>
    </source>
</evidence>
<feature type="compositionally biased region" description="Polar residues" evidence="6">
    <location>
        <begin position="191"/>
        <end position="205"/>
    </location>
</feature>
<dbReference type="AlphaFoldDB" id="A0AAV4DL34"/>
<feature type="compositionally biased region" description="Low complexity" evidence="6">
    <location>
        <begin position="54"/>
        <end position="70"/>
    </location>
</feature>
<feature type="compositionally biased region" description="Low complexity" evidence="6">
    <location>
        <begin position="23"/>
        <end position="33"/>
    </location>
</feature>
<evidence type="ECO:0000256" key="6">
    <source>
        <dbReference type="SAM" id="MobiDB-lite"/>
    </source>
</evidence>
<feature type="region of interest" description="Disordered" evidence="6">
    <location>
        <begin position="189"/>
        <end position="273"/>
    </location>
</feature>
<protein>
    <recommendedName>
        <fullName evidence="7">T-box domain-containing protein</fullName>
    </recommendedName>
</protein>
<evidence type="ECO:0000313" key="8">
    <source>
        <dbReference type="EMBL" id="GFO44860.1"/>
    </source>
</evidence>
<dbReference type="GO" id="GO:0045893">
    <property type="term" value="P:positive regulation of DNA-templated transcription"/>
    <property type="evidence" value="ECO:0007669"/>
    <property type="project" value="InterPro"/>
</dbReference>
<keyword evidence="9" id="KW-1185">Reference proteome</keyword>